<dbReference type="InterPro" id="IPR005656">
    <property type="entry name" value="MmgE_PrpD"/>
</dbReference>
<evidence type="ECO:0000256" key="1">
    <source>
        <dbReference type="ARBA" id="ARBA00006174"/>
    </source>
</evidence>
<evidence type="ECO:0000313" key="5">
    <source>
        <dbReference type="Proteomes" id="UP001165080"/>
    </source>
</evidence>
<accession>A0A9W6C2V3</accession>
<dbReference type="InterPro" id="IPR045337">
    <property type="entry name" value="MmgE_PrpD_C"/>
</dbReference>
<dbReference type="Gene3D" id="3.40.50.300">
    <property type="entry name" value="P-loop containing nucleotide triphosphate hydrolases"/>
    <property type="match status" value="1"/>
</dbReference>
<dbReference type="GO" id="GO:0016829">
    <property type="term" value="F:lyase activity"/>
    <property type="evidence" value="ECO:0007669"/>
    <property type="project" value="InterPro"/>
</dbReference>
<dbReference type="Gene3D" id="3.30.1330.120">
    <property type="entry name" value="2-methylcitrate dehydratase PrpD"/>
    <property type="match status" value="1"/>
</dbReference>
<dbReference type="SUPFAM" id="SSF103378">
    <property type="entry name" value="2-methylcitrate dehydratase PrpD"/>
    <property type="match status" value="1"/>
</dbReference>
<keyword evidence="5" id="KW-1185">Reference proteome</keyword>
<feature type="domain" description="MmgE/PrpD N-terminal" evidence="2">
    <location>
        <begin position="69"/>
        <end position="304"/>
    </location>
</feature>
<dbReference type="InterPro" id="IPR027417">
    <property type="entry name" value="P-loop_NTPase"/>
</dbReference>
<evidence type="ECO:0000259" key="3">
    <source>
        <dbReference type="Pfam" id="PF19305"/>
    </source>
</evidence>
<evidence type="ECO:0008006" key="6">
    <source>
        <dbReference type="Google" id="ProtNLM"/>
    </source>
</evidence>
<dbReference type="PANTHER" id="PTHR16943:SF8">
    <property type="entry name" value="2-METHYLCITRATE DEHYDRATASE"/>
    <property type="match status" value="1"/>
</dbReference>
<gene>
    <name evidence="4" type="primary">PLESTB003998</name>
    <name evidence="4" type="ORF">PLESTB_001949400</name>
</gene>
<dbReference type="PANTHER" id="PTHR16943">
    <property type="entry name" value="2-METHYLCITRATE DEHYDRATASE-RELATED"/>
    <property type="match status" value="1"/>
</dbReference>
<dbReference type="Pfam" id="PF19305">
    <property type="entry name" value="MmgE_PrpD_C"/>
    <property type="match status" value="1"/>
</dbReference>
<dbReference type="InterPro" id="IPR042188">
    <property type="entry name" value="MmgE/PrpD_sf_2"/>
</dbReference>
<sequence>MEPEVLLFDEPTSSLDPELVGEVLDVILDLSREGRTMLLVTHELGFAYHFATRVLFLHQGRIHEEGPPAQDIPEPVWRKALDHVIDALGCGLAGAGSTLSRQFLAVLAQEAGPGPCPVLGGAASLGPASAAFANAMAINALDFDDGLEEDGKGLGHPGATIIAAALSAAFLRPVSGRDFLTAVVAGYEVNARLIRAIQPGLARFRQVYGVCQHQGIGGAVAFGRLQDLDAAGMANALGFAGTLANLPSLRKYNWDSRPLVSFKDFVAPAAESAVRAVRLHQGGLTGAADVLDGDTGLWRMLGSDRYAPELLTQGLGRSWSLDMATIKPWPTCRWMHCSLASLAALAQDHPLGAGNVARVTVHAAEGLLRDFMDARPLTMVDAQFSLPYAIAAMLHAIPPARWYDDGRLGDPALLALAARVEGEANAEADTQMREHRRPAGRVSLLLRDGRLLSPPLICYPPGSLRNPLPQDFVARKFLDNATQHLSPPQAQVGLTALQNLQDCPDVAQVMQRLIGQGARQEIVNPACQRPKAARSPSVPGL</sequence>
<dbReference type="Proteomes" id="UP001165080">
    <property type="component" value="Unassembled WGS sequence"/>
</dbReference>
<name>A0A9W6C2V3_9CHLO</name>
<dbReference type="Pfam" id="PF03972">
    <property type="entry name" value="MmgE_PrpD_N"/>
    <property type="match status" value="1"/>
</dbReference>
<comment type="caution">
    <text evidence="4">The sequence shown here is derived from an EMBL/GenBank/DDBJ whole genome shotgun (WGS) entry which is preliminary data.</text>
</comment>
<dbReference type="SUPFAM" id="SSF52540">
    <property type="entry name" value="P-loop containing nucleoside triphosphate hydrolases"/>
    <property type="match status" value="1"/>
</dbReference>
<evidence type="ECO:0000313" key="4">
    <source>
        <dbReference type="EMBL" id="GLC62837.1"/>
    </source>
</evidence>
<dbReference type="EMBL" id="BRXU01000073">
    <property type="protein sequence ID" value="GLC62837.1"/>
    <property type="molecule type" value="Genomic_DNA"/>
</dbReference>
<dbReference type="Gene3D" id="1.10.4100.10">
    <property type="entry name" value="2-methylcitrate dehydratase PrpD"/>
    <property type="match status" value="1"/>
</dbReference>
<comment type="similarity">
    <text evidence="1">Belongs to the PrpD family.</text>
</comment>
<dbReference type="InterPro" id="IPR036148">
    <property type="entry name" value="MmgE/PrpD_sf"/>
</dbReference>
<organism evidence="4 5">
    <name type="scientific">Pleodorina starrii</name>
    <dbReference type="NCBI Taxonomy" id="330485"/>
    <lineage>
        <taxon>Eukaryota</taxon>
        <taxon>Viridiplantae</taxon>
        <taxon>Chlorophyta</taxon>
        <taxon>core chlorophytes</taxon>
        <taxon>Chlorophyceae</taxon>
        <taxon>CS clade</taxon>
        <taxon>Chlamydomonadales</taxon>
        <taxon>Volvocaceae</taxon>
        <taxon>Pleodorina</taxon>
    </lineage>
</organism>
<proteinExistence type="inferred from homology"/>
<feature type="domain" description="MmgE/PrpD C-terminal" evidence="3">
    <location>
        <begin position="329"/>
        <end position="500"/>
    </location>
</feature>
<evidence type="ECO:0000259" key="2">
    <source>
        <dbReference type="Pfam" id="PF03972"/>
    </source>
</evidence>
<dbReference type="AlphaFoldDB" id="A0A9W6C2V3"/>
<reference evidence="4 5" key="1">
    <citation type="journal article" date="2023" name="Commun. Biol.">
        <title>Reorganization of the ancestral sex-determining regions during the evolution of trioecy in Pleodorina starrii.</title>
        <authorList>
            <person name="Takahashi K."/>
            <person name="Suzuki S."/>
            <person name="Kawai-Toyooka H."/>
            <person name="Yamamoto K."/>
            <person name="Hamaji T."/>
            <person name="Ootsuki R."/>
            <person name="Yamaguchi H."/>
            <person name="Kawachi M."/>
            <person name="Higashiyama T."/>
            <person name="Nozaki H."/>
        </authorList>
    </citation>
    <scope>NUCLEOTIDE SEQUENCE [LARGE SCALE GENOMIC DNA]</scope>
    <source>
        <strain evidence="4 5">NIES-4479</strain>
    </source>
</reference>
<protein>
    <recommendedName>
        <fullName evidence="6">MmgE/PrpD family protein</fullName>
    </recommendedName>
</protein>
<dbReference type="InterPro" id="IPR042183">
    <property type="entry name" value="MmgE/PrpD_sf_1"/>
</dbReference>
<dbReference type="InterPro" id="IPR045336">
    <property type="entry name" value="MmgE_PrpD_N"/>
</dbReference>